<dbReference type="Proteomes" id="UP000176260">
    <property type="component" value="Unassembled WGS sequence"/>
</dbReference>
<keyword evidence="1" id="KW-1133">Transmembrane helix</keyword>
<reference evidence="2 3" key="1">
    <citation type="journal article" date="2016" name="Nat. Commun.">
        <title>Thousands of microbial genomes shed light on interconnected biogeochemical processes in an aquifer system.</title>
        <authorList>
            <person name="Anantharaman K."/>
            <person name="Brown C.T."/>
            <person name="Hug L.A."/>
            <person name="Sharon I."/>
            <person name="Castelle C.J."/>
            <person name="Probst A.J."/>
            <person name="Thomas B.C."/>
            <person name="Singh A."/>
            <person name="Wilkins M.J."/>
            <person name="Karaoz U."/>
            <person name="Brodie E.L."/>
            <person name="Williams K.H."/>
            <person name="Hubbard S.S."/>
            <person name="Banfield J.F."/>
        </authorList>
    </citation>
    <scope>NUCLEOTIDE SEQUENCE [LARGE SCALE GENOMIC DNA]</scope>
</reference>
<evidence type="ECO:0000313" key="2">
    <source>
        <dbReference type="EMBL" id="OGY42712.1"/>
    </source>
</evidence>
<dbReference type="EMBL" id="MHIA01000008">
    <property type="protein sequence ID" value="OGY42712.1"/>
    <property type="molecule type" value="Genomic_DNA"/>
</dbReference>
<name>A0A1G1XRW3_9BACT</name>
<accession>A0A1G1XRW3</accession>
<evidence type="ECO:0000313" key="3">
    <source>
        <dbReference type="Proteomes" id="UP000176260"/>
    </source>
</evidence>
<feature type="transmembrane region" description="Helical" evidence="1">
    <location>
        <begin position="6"/>
        <end position="39"/>
    </location>
</feature>
<sequence length="71" mass="8128">MMDEFIFGCLCLIVIFFVYGILLPMLMIAIPACVCSFIFDDACRRAFWKRFPGKLNFKSSHLSAKSGLRRA</sequence>
<protein>
    <submittedName>
        <fullName evidence="2">Uncharacterized protein</fullName>
    </submittedName>
</protein>
<comment type="caution">
    <text evidence="2">The sequence shown here is derived from an EMBL/GenBank/DDBJ whole genome shotgun (WGS) entry which is preliminary data.</text>
</comment>
<organism evidence="2 3">
    <name type="scientific">Candidatus Buchananbacteria bacterium RBG_13_39_9</name>
    <dbReference type="NCBI Taxonomy" id="1797531"/>
    <lineage>
        <taxon>Bacteria</taxon>
        <taxon>Candidatus Buchananiibacteriota</taxon>
    </lineage>
</organism>
<keyword evidence="1" id="KW-0812">Transmembrane</keyword>
<dbReference type="AlphaFoldDB" id="A0A1G1XRW3"/>
<proteinExistence type="predicted"/>
<gene>
    <name evidence="2" type="ORF">A2Y67_01460</name>
</gene>
<keyword evidence="1" id="KW-0472">Membrane</keyword>
<evidence type="ECO:0000256" key="1">
    <source>
        <dbReference type="SAM" id="Phobius"/>
    </source>
</evidence>